<keyword evidence="2" id="KW-0479">Metal-binding</keyword>
<dbReference type="InterPro" id="IPR000086">
    <property type="entry name" value="NUDIX_hydrolase_dom"/>
</dbReference>
<evidence type="ECO:0000256" key="2">
    <source>
        <dbReference type="ARBA" id="ARBA00022723"/>
    </source>
</evidence>
<feature type="domain" description="Nudix hydrolase" evidence="6">
    <location>
        <begin position="1"/>
        <end position="131"/>
    </location>
</feature>
<reference evidence="7" key="1">
    <citation type="journal article" date="2014" name="Int. J. Syst. Evol. Microbiol.">
        <title>Complete genome sequence of Corynebacterium casei LMG S-19264T (=DSM 44701T), isolated from a smear-ripened cheese.</title>
        <authorList>
            <consortium name="US DOE Joint Genome Institute (JGI-PGF)"/>
            <person name="Walter F."/>
            <person name="Albersmeier A."/>
            <person name="Kalinowski J."/>
            <person name="Ruckert C."/>
        </authorList>
    </citation>
    <scope>NUCLEOTIDE SEQUENCE</scope>
    <source>
        <strain evidence="7">CGMCC 1.12919</strain>
    </source>
</reference>
<dbReference type="CDD" id="cd04666">
    <property type="entry name" value="NUDIX_DIPP2_like_Nudt4"/>
    <property type="match status" value="1"/>
</dbReference>
<dbReference type="SUPFAM" id="SSF55811">
    <property type="entry name" value="Nudix"/>
    <property type="match status" value="1"/>
</dbReference>
<organism evidence="7 8">
    <name type="scientific">Chelatococcus reniformis</name>
    <dbReference type="NCBI Taxonomy" id="1494448"/>
    <lineage>
        <taxon>Bacteria</taxon>
        <taxon>Pseudomonadati</taxon>
        <taxon>Pseudomonadota</taxon>
        <taxon>Alphaproteobacteria</taxon>
        <taxon>Hyphomicrobiales</taxon>
        <taxon>Chelatococcaceae</taxon>
        <taxon>Chelatococcus</taxon>
    </lineage>
</organism>
<dbReference type="GO" id="GO:0016462">
    <property type="term" value="F:pyrophosphatase activity"/>
    <property type="evidence" value="ECO:0007669"/>
    <property type="project" value="InterPro"/>
</dbReference>
<dbReference type="PROSITE" id="PS51462">
    <property type="entry name" value="NUDIX"/>
    <property type="match status" value="1"/>
</dbReference>
<accession>A0A916TYE5</accession>
<reference evidence="7" key="2">
    <citation type="submission" date="2020-09" db="EMBL/GenBank/DDBJ databases">
        <authorList>
            <person name="Sun Q."/>
            <person name="Zhou Y."/>
        </authorList>
    </citation>
    <scope>NUCLEOTIDE SEQUENCE</scope>
    <source>
        <strain evidence="7">CGMCC 1.12919</strain>
    </source>
</reference>
<dbReference type="EMBL" id="BMGG01000002">
    <property type="protein sequence ID" value="GGC52520.1"/>
    <property type="molecule type" value="Genomic_DNA"/>
</dbReference>
<dbReference type="Pfam" id="PF00293">
    <property type="entry name" value="NUDIX"/>
    <property type="match status" value="1"/>
</dbReference>
<evidence type="ECO:0000259" key="6">
    <source>
        <dbReference type="PROSITE" id="PS51462"/>
    </source>
</evidence>
<dbReference type="PANTHER" id="PTHR12629:SF0">
    <property type="entry name" value="DIPHOSPHOINOSITOL-POLYPHOSPHATE DIPHOSPHATASE"/>
    <property type="match status" value="1"/>
</dbReference>
<comment type="caution">
    <text evidence="7">The sequence shown here is derived from an EMBL/GenBank/DDBJ whole genome shotgun (WGS) entry which is preliminary data.</text>
</comment>
<dbReference type="AlphaFoldDB" id="A0A916TYE5"/>
<keyword evidence="8" id="KW-1185">Reference proteome</keyword>
<dbReference type="Gene3D" id="3.90.79.10">
    <property type="entry name" value="Nucleoside Triphosphate Pyrophosphohydrolase"/>
    <property type="match status" value="1"/>
</dbReference>
<feature type="compositionally biased region" description="Basic and acidic residues" evidence="5">
    <location>
        <begin position="170"/>
        <end position="192"/>
    </location>
</feature>
<dbReference type="GO" id="GO:0046872">
    <property type="term" value="F:metal ion binding"/>
    <property type="evidence" value="ECO:0007669"/>
    <property type="project" value="UniProtKB-KW"/>
</dbReference>
<dbReference type="InterPro" id="IPR015797">
    <property type="entry name" value="NUDIX_hydrolase-like_dom_sf"/>
</dbReference>
<evidence type="ECO:0000256" key="3">
    <source>
        <dbReference type="ARBA" id="ARBA00022801"/>
    </source>
</evidence>
<keyword evidence="3" id="KW-0378">Hydrolase</keyword>
<name>A0A916TYE5_9HYPH</name>
<gene>
    <name evidence="7" type="ORF">GCM10010994_09480</name>
</gene>
<evidence type="ECO:0000313" key="7">
    <source>
        <dbReference type="EMBL" id="GGC52520.1"/>
    </source>
</evidence>
<evidence type="ECO:0000256" key="1">
    <source>
        <dbReference type="ARBA" id="ARBA00001946"/>
    </source>
</evidence>
<evidence type="ECO:0000256" key="5">
    <source>
        <dbReference type="SAM" id="MobiDB-lite"/>
    </source>
</evidence>
<protein>
    <recommendedName>
        <fullName evidence="6">Nudix hydrolase domain-containing protein</fullName>
    </recommendedName>
</protein>
<sequence>MKGKQVAALPYRARKGIEILMLTSRSTRRPVIPKGWPIKGMKDSAAAAREALEEAGLTGKIGKRPIGTYGYWKRLDDHFRFVEVKVYPLRVTRQRKRWPEMGQRQCRWLSAADAALIVDEPGLAALIESFTSLLGRKAGTRRRKRRVKKQSKTLALPPASNDNVGRGRCRSTERARAPGRGETRRASARAPD</sequence>
<feature type="compositionally biased region" description="Basic residues" evidence="5">
    <location>
        <begin position="140"/>
        <end position="151"/>
    </location>
</feature>
<dbReference type="GO" id="GO:0005737">
    <property type="term" value="C:cytoplasm"/>
    <property type="evidence" value="ECO:0007669"/>
    <property type="project" value="TreeGrafter"/>
</dbReference>
<dbReference type="Proteomes" id="UP000637002">
    <property type="component" value="Unassembled WGS sequence"/>
</dbReference>
<dbReference type="InterPro" id="IPR047198">
    <property type="entry name" value="DDP-like_NUDIX"/>
</dbReference>
<feature type="region of interest" description="Disordered" evidence="5">
    <location>
        <begin position="140"/>
        <end position="192"/>
    </location>
</feature>
<comment type="cofactor">
    <cofactor evidence="1">
        <name>Mg(2+)</name>
        <dbReference type="ChEBI" id="CHEBI:18420"/>
    </cofactor>
</comment>
<keyword evidence="4" id="KW-0460">Magnesium</keyword>
<dbReference type="RefSeq" id="WP_188608009.1">
    <property type="nucleotide sequence ID" value="NZ_BMGG01000002.1"/>
</dbReference>
<evidence type="ECO:0000313" key="8">
    <source>
        <dbReference type="Proteomes" id="UP000637002"/>
    </source>
</evidence>
<dbReference type="PANTHER" id="PTHR12629">
    <property type="entry name" value="DIPHOSPHOINOSITOL POLYPHOSPHATE PHOSPHOHYDROLASE"/>
    <property type="match status" value="1"/>
</dbReference>
<evidence type="ECO:0000256" key="4">
    <source>
        <dbReference type="ARBA" id="ARBA00022842"/>
    </source>
</evidence>
<proteinExistence type="predicted"/>